<accession>Z9JH49</accession>
<dbReference type="Proteomes" id="UP000020406">
    <property type="component" value="Unassembled WGS sequence"/>
</dbReference>
<evidence type="ECO:0000313" key="1">
    <source>
        <dbReference type="EMBL" id="EWS77141.1"/>
    </source>
</evidence>
<evidence type="ECO:0008006" key="3">
    <source>
        <dbReference type="Google" id="ProtNLM"/>
    </source>
</evidence>
<dbReference type="STRING" id="1444770.AF72_12365"/>
<gene>
    <name evidence="1" type="ORF">AF72_12365</name>
</gene>
<organism evidence="1 2">
    <name type="scientific">Xylella taiwanensis</name>
    <dbReference type="NCBI Taxonomy" id="1444770"/>
    <lineage>
        <taxon>Bacteria</taxon>
        <taxon>Pseudomonadati</taxon>
        <taxon>Pseudomonadota</taxon>
        <taxon>Gammaproteobacteria</taxon>
        <taxon>Lysobacterales</taxon>
        <taxon>Lysobacteraceae</taxon>
        <taxon>Xylella</taxon>
    </lineage>
</organism>
<comment type="caution">
    <text evidence="1">The sequence shown here is derived from an EMBL/GenBank/DDBJ whole genome shotgun (WGS) entry which is preliminary data.</text>
</comment>
<name>Z9JH49_9GAMM</name>
<protein>
    <recommendedName>
        <fullName evidence="3">Transposase</fullName>
    </recommendedName>
</protein>
<sequence>MQSFSNHRWSAVLLHRDLQGLIGKHAIKAFPGD</sequence>
<dbReference type="EMBL" id="JDSQ01000030">
    <property type="protein sequence ID" value="EWS77141.1"/>
    <property type="molecule type" value="Genomic_DNA"/>
</dbReference>
<proteinExistence type="predicted"/>
<evidence type="ECO:0000313" key="2">
    <source>
        <dbReference type="Proteomes" id="UP000020406"/>
    </source>
</evidence>
<reference evidence="1 2" key="1">
    <citation type="journal article" date="2014" name="Genome Announc.">
        <title>Draft Genome Sequence of Xylella fastidiosa Pear Leaf Scorch Strain in Taiwan.</title>
        <authorList>
            <person name="Su C.C."/>
            <person name="Deng W.L."/>
            <person name="Jan F.J."/>
            <person name="Chang C.J."/>
            <person name="Huang H."/>
            <person name="Chen J."/>
        </authorList>
    </citation>
    <scope>NUCLEOTIDE SEQUENCE [LARGE SCALE GENOMIC DNA]</scope>
    <source>
        <strain evidence="1 2">PLS229</strain>
    </source>
</reference>
<dbReference type="AlphaFoldDB" id="Z9JH49"/>